<proteinExistence type="predicted"/>
<feature type="compositionally biased region" description="Polar residues" evidence="1">
    <location>
        <begin position="581"/>
        <end position="607"/>
    </location>
</feature>
<feature type="compositionally biased region" description="Low complexity" evidence="1">
    <location>
        <begin position="619"/>
        <end position="628"/>
    </location>
</feature>
<gene>
    <name evidence="2" type="ORF">K469DRAFT_689216</name>
</gene>
<feature type="compositionally biased region" description="Polar residues" evidence="1">
    <location>
        <begin position="673"/>
        <end position="687"/>
    </location>
</feature>
<name>A0A6A6ET22_9PEZI</name>
<evidence type="ECO:0000256" key="1">
    <source>
        <dbReference type="SAM" id="MobiDB-lite"/>
    </source>
</evidence>
<keyword evidence="3" id="KW-1185">Reference proteome</keyword>
<dbReference type="EMBL" id="ML994612">
    <property type="protein sequence ID" value="KAF2194173.1"/>
    <property type="molecule type" value="Genomic_DNA"/>
</dbReference>
<feature type="compositionally biased region" description="Low complexity" evidence="1">
    <location>
        <begin position="537"/>
        <end position="554"/>
    </location>
</feature>
<feature type="compositionally biased region" description="Polar residues" evidence="1">
    <location>
        <begin position="424"/>
        <end position="435"/>
    </location>
</feature>
<protein>
    <submittedName>
        <fullName evidence="2">Uncharacterized protein</fullName>
    </submittedName>
</protein>
<dbReference type="Proteomes" id="UP000800200">
    <property type="component" value="Unassembled WGS sequence"/>
</dbReference>
<evidence type="ECO:0000313" key="3">
    <source>
        <dbReference type="Proteomes" id="UP000800200"/>
    </source>
</evidence>
<feature type="region of interest" description="Disordered" evidence="1">
    <location>
        <begin position="27"/>
        <end position="59"/>
    </location>
</feature>
<organism evidence="2 3">
    <name type="scientific">Zopfia rhizophila CBS 207.26</name>
    <dbReference type="NCBI Taxonomy" id="1314779"/>
    <lineage>
        <taxon>Eukaryota</taxon>
        <taxon>Fungi</taxon>
        <taxon>Dikarya</taxon>
        <taxon>Ascomycota</taxon>
        <taxon>Pezizomycotina</taxon>
        <taxon>Dothideomycetes</taxon>
        <taxon>Dothideomycetes incertae sedis</taxon>
        <taxon>Zopfiaceae</taxon>
        <taxon>Zopfia</taxon>
    </lineage>
</organism>
<reference evidence="2" key="1">
    <citation type="journal article" date="2020" name="Stud. Mycol.">
        <title>101 Dothideomycetes genomes: a test case for predicting lifestyles and emergence of pathogens.</title>
        <authorList>
            <person name="Haridas S."/>
            <person name="Albert R."/>
            <person name="Binder M."/>
            <person name="Bloem J."/>
            <person name="Labutti K."/>
            <person name="Salamov A."/>
            <person name="Andreopoulos B."/>
            <person name="Baker S."/>
            <person name="Barry K."/>
            <person name="Bills G."/>
            <person name="Bluhm B."/>
            <person name="Cannon C."/>
            <person name="Castanera R."/>
            <person name="Culley D."/>
            <person name="Daum C."/>
            <person name="Ezra D."/>
            <person name="Gonzalez J."/>
            <person name="Henrissat B."/>
            <person name="Kuo A."/>
            <person name="Liang C."/>
            <person name="Lipzen A."/>
            <person name="Lutzoni F."/>
            <person name="Magnuson J."/>
            <person name="Mondo S."/>
            <person name="Nolan M."/>
            <person name="Ohm R."/>
            <person name="Pangilinan J."/>
            <person name="Park H.-J."/>
            <person name="Ramirez L."/>
            <person name="Alfaro M."/>
            <person name="Sun H."/>
            <person name="Tritt A."/>
            <person name="Yoshinaga Y."/>
            <person name="Zwiers L.-H."/>
            <person name="Turgeon B."/>
            <person name="Goodwin S."/>
            <person name="Spatafora J."/>
            <person name="Crous P."/>
            <person name="Grigoriev I."/>
        </authorList>
    </citation>
    <scope>NUCLEOTIDE SEQUENCE</scope>
    <source>
        <strain evidence="2">CBS 207.26</strain>
    </source>
</reference>
<feature type="region of interest" description="Disordered" evidence="1">
    <location>
        <begin position="344"/>
        <end position="694"/>
    </location>
</feature>
<dbReference type="AlphaFoldDB" id="A0A6A6ET22"/>
<feature type="compositionally biased region" description="Polar residues" evidence="1">
    <location>
        <begin position="442"/>
        <end position="452"/>
    </location>
</feature>
<feature type="compositionally biased region" description="Polar residues" evidence="1">
    <location>
        <begin position="497"/>
        <end position="509"/>
    </location>
</feature>
<accession>A0A6A6ET22</accession>
<evidence type="ECO:0000313" key="2">
    <source>
        <dbReference type="EMBL" id="KAF2194173.1"/>
    </source>
</evidence>
<sequence length="707" mass="77514">MLVVPLETRHVRAISLSYDLSQKMQKAALAGQRHQKARSRGKLRDPEGRLSKRRGGPSWQQQIELVSLRRALRRSPPSARDIKARTKADFETAARFRSTIFEALQESDVIFYDVFSKCGLCSDEDVDDRRESASYAQTVSARDNGPTISQGMHEIQRALGNHEREGRQRSLEEEGRLLPAQAEHKSCSQNYGLEFDQDVAAQINRPNIDFTAEFGPIFVRQCRELACKLIEGENAKDKAEAQALNAGVSTDASSAYGYEANIQSIFGWCELVDLLVPRLDQKGILDWLEADIERPEYCSSLLSDVGDAWSQTHPTGLKKPRTLLQRKPWIIIIHSNRRMIIKRTGNGSESQSHRSPKMKRKIDAPQGPSEDVSIVIEGRMEKVSEPEEPGVGCKPDVSNEPLEKGAVVTHSRTRNVPELEQRGKYQTSESSSDPTNGAIAVTANNKGTTMESSESEEDQGSKESNEAFGGEMTDNRKPRKINQPGQAHVGHEKTDTQKNTTSPTTASEQSNKRIEIVNATADGERGTPQPILPDPTPFSVSSSEQSERTSTMSECKIGTPRRILLSGTSPETPKERLGTPENMSARQTFSKQTVPDASKDQAGTSRSIPPANSADASHELLAGASALAGEKRQSSDGQNSGNHNAPVKDGMPGSTHPPAGYPDTSEKNIGTPRGSSLLTLESSSNGNGKLVERNGILLEKYQAKKDR</sequence>